<keyword evidence="4" id="KW-0804">Transcription</keyword>
<evidence type="ECO:0000259" key="6">
    <source>
        <dbReference type="PROSITE" id="PS50931"/>
    </source>
</evidence>
<evidence type="ECO:0000256" key="5">
    <source>
        <dbReference type="SAM" id="MobiDB-lite"/>
    </source>
</evidence>
<dbReference type="Gene3D" id="3.40.190.10">
    <property type="entry name" value="Periplasmic binding protein-like II"/>
    <property type="match status" value="2"/>
</dbReference>
<keyword evidence="8" id="KW-1185">Reference proteome</keyword>
<dbReference type="InterPro" id="IPR036390">
    <property type="entry name" value="WH_DNA-bd_sf"/>
</dbReference>
<gene>
    <name evidence="7" type="ORF">OG849_35205</name>
</gene>
<comment type="similarity">
    <text evidence="1">Belongs to the LysR transcriptional regulatory family.</text>
</comment>
<dbReference type="Gene3D" id="1.10.10.10">
    <property type="entry name" value="Winged helix-like DNA-binding domain superfamily/Winged helix DNA-binding domain"/>
    <property type="match status" value="1"/>
</dbReference>
<sequence>MLTERHLEIFVALAEEEHFGAAAQRVGITQPPLSQGLRRLEALLGVRLFERERGVFLTEEGALLLPHARRALAALAELRETGAREHADGRRLRLGLAPEVPAPLAADVAAAPVRAGDRARISSVTAPTATLLSDVASGRLDLAVVRHPSVLHGLAAGQVILLPTWILTPARPAESGGTPVSASPRRLPVAVRPRGEAPAAHDLFVDTLASRGRRVETVVVTDERAGLALVAAGQAVLVTADEALTASRVERRPATDPPLPLRLRVVWNPRRSDSGSGDPAGTAQLLEDVLARQATR</sequence>
<reference evidence="7 8" key="1">
    <citation type="submission" date="2022-10" db="EMBL/GenBank/DDBJ databases">
        <title>The complete genomes of actinobacterial strains from the NBC collection.</title>
        <authorList>
            <person name="Joergensen T.S."/>
            <person name="Alvarez Arevalo M."/>
            <person name="Sterndorff E.B."/>
            <person name="Faurdal D."/>
            <person name="Vuksanovic O."/>
            <person name="Mourched A.-S."/>
            <person name="Charusanti P."/>
            <person name="Shaw S."/>
            <person name="Blin K."/>
            <person name="Weber T."/>
        </authorList>
    </citation>
    <scope>NUCLEOTIDE SEQUENCE [LARGE SCALE GENOMIC DNA]</scope>
    <source>
        <strain evidence="7 8">NBC 01792</strain>
    </source>
</reference>
<keyword evidence="3" id="KW-0238">DNA-binding</keyword>
<dbReference type="Proteomes" id="UP001356428">
    <property type="component" value="Chromosome"/>
</dbReference>
<evidence type="ECO:0000313" key="7">
    <source>
        <dbReference type="EMBL" id="WSB12150.1"/>
    </source>
</evidence>
<evidence type="ECO:0000256" key="4">
    <source>
        <dbReference type="ARBA" id="ARBA00023163"/>
    </source>
</evidence>
<dbReference type="PRINTS" id="PR00039">
    <property type="entry name" value="HTHLYSR"/>
</dbReference>
<name>A0ABZ1F7E6_9ACTN</name>
<dbReference type="PANTHER" id="PTHR30346">
    <property type="entry name" value="TRANSCRIPTIONAL DUAL REGULATOR HCAR-RELATED"/>
    <property type="match status" value="1"/>
</dbReference>
<evidence type="ECO:0000313" key="8">
    <source>
        <dbReference type="Proteomes" id="UP001356428"/>
    </source>
</evidence>
<dbReference type="PANTHER" id="PTHR30346:SF0">
    <property type="entry name" value="HCA OPERON TRANSCRIPTIONAL ACTIVATOR HCAR"/>
    <property type="match status" value="1"/>
</dbReference>
<feature type="region of interest" description="Disordered" evidence="5">
    <location>
        <begin position="270"/>
        <end position="296"/>
    </location>
</feature>
<keyword evidence="2" id="KW-0805">Transcription regulation</keyword>
<dbReference type="EMBL" id="CP109083">
    <property type="protein sequence ID" value="WSB12150.1"/>
    <property type="molecule type" value="Genomic_DNA"/>
</dbReference>
<feature type="domain" description="HTH lysR-type" evidence="6">
    <location>
        <begin position="2"/>
        <end position="58"/>
    </location>
</feature>
<organism evidence="7 8">
    <name type="scientific">Streptomyces cyaneofuscatus</name>
    <dbReference type="NCBI Taxonomy" id="66883"/>
    <lineage>
        <taxon>Bacteria</taxon>
        <taxon>Bacillati</taxon>
        <taxon>Actinomycetota</taxon>
        <taxon>Actinomycetes</taxon>
        <taxon>Kitasatosporales</taxon>
        <taxon>Streptomycetaceae</taxon>
        <taxon>Streptomyces</taxon>
    </lineage>
</organism>
<proteinExistence type="inferred from homology"/>
<dbReference type="Pfam" id="PF03466">
    <property type="entry name" value="LysR_substrate"/>
    <property type="match status" value="1"/>
</dbReference>
<dbReference type="RefSeq" id="WP_326701937.1">
    <property type="nucleotide sequence ID" value="NZ_CP109083.1"/>
</dbReference>
<dbReference type="SUPFAM" id="SSF46785">
    <property type="entry name" value="Winged helix' DNA-binding domain"/>
    <property type="match status" value="1"/>
</dbReference>
<evidence type="ECO:0000256" key="1">
    <source>
        <dbReference type="ARBA" id="ARBA00009437"/>
    </source>
</evidence>
<accession>A0ABZ1F7E6</accession>
<dbReference type="InterPro" id="IPR000847">
    <property type="entry name" value="LysR_HTH_N"/>
</dbReference>
<dbReference type="SUPFAM" id="SSF53850">
    <property type="entry name" value="Periplasmic binding protein-like II"/>
    <property type="match status" value="1"/>
</dbReference>
<dbReference type="InterPro" id="IPR036388">
    <property type="entry name" value="WH-like_DNA-bd_sf"/>
</dbReference>
<dbReference type="Pfam" id="PF00126">
    <property type="entry name" value="HTH_1"/>
    <property type="match status" value="1"/>
</dbReference>
<dbReference type="PROSITE" id="PS50931">
    <property type="entry name" value="HTH_LYSR"/>
    <property type="match status" value="1"/>
</dbReference>
<evidence type="ECO:0000256" key="2">
    <source>
        <dbReference type="ARBA" id="ARBA00023015"/>
    </source>
</evidence>
<dbReference type="InterPro" id="IPR005119">
    <property type="entry name" value="LysR_subst-bd"/>
</dbReference>
<protein>
    <submittedName>
        <fullName evidence="7">LysR family transcriptional regulator</fullName>
    </submittedName>
</protein>
<evidence type="ECO:0000256" key="3">
    <source>
        <dbReference type="ARBA" id="ARBA00023125"/>
    </source>
</evidence>